<evidence type="ECO:0000256" key="5">
    <source>
        <dbReference type="ARBA" id="ARBA00022598"/>
    </source>
</evidence>
<comment type="subunit">
    <text evidence="3 11">Tetramer of two alpha and two beta subunits.</text>
</comment>
<comment type="catalytic activity">
    <reaction evidence="10 11">
        <text>tRNA(Gly) + glycine + ATP = glycyl-tRNA(Gly) + AMP + diphosphate</text>
        <dbReference type="Rhea" id="RHEA:16013"/>
        <dbReference type="Rhea" id="RHEA-COMP:9664"/>
        <dbReference type="Rhea" id="RHEA-COMP:9683"/>
        <dbReference type="ChEBI" id="CHEBI:30616"/>
        <dbReference type="ChEBI" id="CHEBI:33019"/>
        <dbReference type="ChEBI" id="CHEBI:57305"/>
        <dbReference type="ChEBI" id="CHEBI:78442"/>
        <dbReference type="ChEBI" id="CHEBI:78522"/>
        <dbReference type="ChEBI" id="CHEBI:456215"/>
        <dbReference type="EC" id="6.1.1.14"/>
    </reaction>
</comment>
<dbReference type="PROSITE" id="PS50861">
    <property type="entry name" value="AA_TRNA_LIGASE_II_GLYAB"/>
    <property type="match status" value="1"/>
</dbReference>
<dbReference type="GO" id="GO:0004820">
    <property type="term" value="F:glycine-tRNA ligase activity"/>
    <property type="evidence" value="ECO:0007669"/>
    <property type="project" value="UniProtKB-EC"/>
</dbReference>
<dbReference type="PANTHER" id="PTHR30075">
    <property type="entry name" value="GLYCYL-TRNA SYNTHETASE"/>
    <property type="match status" value="1"/>
</dbReference>
<evidence type="ECO:0000313" key="13">
    <source>
        <dbReference type="EMBL" id="CAJ0727819.1"/>
    </source>
</evidence>
<keyword evidence="5 11" id="KW-0436">Ligase</keyword>
<evidence type="ECO:0000259" key="12">
    <source>
        <dbReference type="Pfam" id="PF05746"/>
    </source>
</evidence>
<organism evidence="13 14">
    <name type="scientific">Ralstonia pickettii</name>
    <name type="common">Burkholderia pickettii</name>
    <dbReference type="NCBI Taxonomy" id="329"/>
    <lineage>
        <taxon>Bacteria</taxon>
        <taxon>Pseudomonadati</taxon>
        <taxon>Pseudomonadota</taxon>
        <taxon>Betaproteobacteria</taxon>
        <taxon>Burkholderiales</taxon>
        <taxon>Burkholderiaceae</taxon>
        <taxon>Ralstonia</taxon>
    </lineage>
</organism>
<dbReference type="Proteomes" id="UP001189303">
    <property type="component" value="Unassembled WGS sequence"/>
</dbReference>
<evidence type="ECO:0000256" key="11">
    <source>
        <dbReference type="HAMAP-Rule" id="MF_00255"/>
    </source>
</evidence>
<dbReference type="PANTHER" id="PTHR30075:SF2">
    <property type="entry name" value="GLYCINE--TRNA LIGASE, CHLOROPLASTIC_MITOCHONDRIAL 2"/>
    <property type="match status" value="1"/>
</dbReference>
<dbReference type="InterPro" id="IPR008909">
    <property type="entry name" value="DALR_anticod-bd"/>
</dbReference>
<evidence type="ECO:0000313" key="14">
    <source>
        <dbReference type="Proteomes" id="UP001189303"/>
    </source>
</evidence>
<evidence type="ECO:0000256" key="8">
    <source>
        <dbReference type="ARBA" id="ARBA00022917"/>
    </source>
</evidence>
<evidence type="ECO:0000256" key="2">
    <source>
        <dbReference type="ARBA" id="ARBA00008226"/>
    </source>
</evidence>
<feature type="domain" description="DALR anticodon binding" evidence="12">
    <location>
        <begin position="589"/>
        <end position="682"/>
    </location>
</feature>
<dbReference type="SUPFAM" id="SSF109604">
    <property type="entry name" value="HD-domain/PDEase-like"/>
    <property type="match status" value="1"/>
</dbReference>
<comment type="caution">
    <text evidence="13">The sequence shown here is derived from an EMBL/GenBank/DDBJ whole genome shotgun (WGS) entry which is preliminary data.</text>
</comment>
<evidence type="ECO:0000256" key="6">
    <source>
        <dbReference type="ARBA" id="ARBA00022741"/>
    </source>
</evidence>
<accession>A0ABM9IR40</accession>
<gene>
    <name evidence="11 13" type="primary">glyS</name>
    <name evidence="13" type="ORF">R38712_03501</name>
</gene>
<keyword evidence="9 11" id="KW-0030">Aminoacyl-tRNA synthetase</keyword>
<dbReference type="EMBL" id="CATWFT010000012">
    <property type="protein sequence ID" value="CAJ0727819.1"/>
    <property type="molecule type" value="Genomic_DNA"/>
</dbReference>
<dbReference type="Pfam" id="PF02092">
    <property type="entry name" value="tRNA_synt_2f"/>
    <property type="match status" value="1"/>
</dbReference>
<proteinExistence type="inferred from homology"/>
<dbReference type="RefSeq" id="WP_012761207.1">
    <property type="nucleotide sequence ID" value="NZ_CATWFT010000012.1"/>
</dbReference>
<keyword evidence="8 11" id="KW-0648">Protein biosynthesis</keyword>
<dbReference type="InterPro" id="IPR015944">
    <property type="entry name" value="Gly-tRNA-synth_bsu"/>
</dbReference>
<dbReference type="EC" id="6.1.1.14" evidence="11"/>
<keyword evidence="7 11" id="KW-0067">ATP-binding</keyword>
<dbReference type="NCBIfam" id="TIGR00211">
    <property type="entry name" value="glyS"/>
    <property type="match status" value="1"/>
</dbReference>
<evidence type="ECO:0000256" key="1">
    <source>
        <dbReference type="ARBA" id="ARBA00004496"/>
    </source>
</evidence>
<evidence type="ECO:0000256" key="10">
    <source>
        <dbReference type="ARBA" id="ARBA00047937"/>
    </source>
</evidence>
<keyword evidence="14" id="KW-1185">Reference proteome</keyword>
<evidence type="ECO:0000256" key="7">
    <source>
        <dbReference type="ARBA" id="ARBA00022840"/>
    </source>
</evidence>
<comment type="similarity">
    <text evidence="2 11">Belongs to the class-II aminoacyl-tRNA synthetase family.</text>
</comment>
<keyword evidence="6 11" id="KW-0547">Nucleotide-binding</keyword>
<name>A0ABM9IR40_RALPI</name>
<comment type="subcellular location">
    <subcellularLocation>
        <location evidence="1 11">Cytoplasm</location>
    </subcellularLocation>
</comment>
<dbReference type="Pfam" id="PF05746">
    <property type="entry name" value="DALR_1"/>
    <property type="match status" value="1"/>
</dbReference>
<keyword evidence="4 11" id="KW-0963">Cytoplasm</keyword>
<dbReference type="PRINTS" id="PR01045">
    <property type="entry name" value="TRNASYNTHGB"/>
</dbReference>
<sequence>MSTLLIELLTEELPPKALARLGEAFARGLFDGLSAQGLLEEGAAVEGFATPRRLAASITGVRRTAPDRELREKVLPVTIAFDAEGKPAAPLVKKLAALAKTVGVEAIAPESLERAPDGKAEALFYRYTARGALLADGLQTALSQTVANLPIPKVMTYQRPNGENVQFVRPAHKLIALLDSEVIPVSAFGLQSGNVTLGHRFLSAGEIVIQDAASYASTLESQGKVIAGYGKRKEAIRAELLKTAGADTVVMPEALLDEVNALVEWPVVYPCHFEEAFLAVPQECLILTMQTNQKYFALTDAQGHLRNRFLIVSNIATDTPEAIIQGNERVVRPRLADARFFFEQDKKKPLADRVPLLSRVVYHNKIGTQLERVSRLQAIAGQLAEKLGADVAHASRGALLAKADLLTDMVGEFPELQGTMGTYYARHDGEPDDVALACSEHYQPRFAGDALPSTATGTVVALADKFETLVGIWGIGLQPTGEKDPFALRRHALGILRMLIEKPLALTIDDALQIAAASFDGIAAVKPNLAAITDFLYDRLRGYLKDKGYSTNEVEAVVSQRPQRLDDIVARLEAVRAFAALPQAEALAAANKRITNILKKTDVAIGAVQPPLLKEDAERALHQSVVAAEPQVHDAFARGDFTTALKTLAGLREAVDTFFDGVMVMADDTALRDNRLALLAELHGLMNRVADISKLAA</sequence>
<dbReference type="InterPro" id="IPR006194">
    <property type="entry name" value="Gly-tRNA-synth_heterodimer"/>
</dbReference>
<protein>
    <recommendedName>
        <fullName evidence="11">Glycine--tRNA ligase beta subunit</fullName>
        <ecNumber evidence="11">6.1.1.14</ecNumber>
    </recommendedName>
    <alternativeName>
        <fullName evidence="11">Glycyl-tRNA synthetase beta subunit</fullName>
        <shortName evidence="11">GlyRS</shortName>
    </alternativeName>
</protein>
<evidence type="ECO:0000256" key="4">
    <source>
        <dbReference type="ARBA" id="ARBA00022490"/>
    </source>
</evidence>
<reference evidence="13 14" key="1">
    <citation type="submission" date="2023-07" db="EMBL/GenBank/DDBJ databases">
        <authorList>
            <person name="Peeters C."/>
        </authorList>
    </citation>
    <scope>NUCLEOTIDE SEQUENCE [LARGE SCALE GENOMIC DNA]</scope>
    <source>
        <strain evidence="13 14">R-38712</strain>
    </source>
</reference>
<evidence type="ECO:0000256" key="3">
    <source>
        <dbReference type="ARBA" id="ARBA00011209"/>
    </source>
</evidence>
<evidence type="ECO:0000256" key="9">
    <source>
        <dbReference type="ARBA" id="ARBA00023146"/>
    </source>
</evidence>
<dbReference type="HAMAP" id="MF_00255">
    <property type="entry name" value="Gly_tRNA_synth_beta"/>
    <property type="match status" value="1"/>
</dbReference>